<feature type="signal peptide" evidence="1">
    <location>
        <begin position="1"/>
        <end position="23"/>
    </location>
</feature>
<keyword evidence="1" id="KW-0732">Signal</keyword>
<keyword evidence="3" id="KW-1185">Reference proteome</keyword>
<organism evidence="2 3">
    <name type="scientific">Microbacterium istanbulense</name>
    <dbReference type="NCBI Taxonomy" id="3122049"/>
    <lineage>
        <taxon>Bacteria</taxon>
        <taxon>Bacillati</taxon>
        <taxon>Actinomycetota</taxon>
        <taxon>Actinomycetes</taxon>
        <taxon>Micrococcales</taxon>
        <taxon>Microbacteriaceae</taxon>
        <taxon>Microbacterium</taxon>
    </lineage>
</organism>
<evidence type="ECO:0000313" key="2">
    <source>
        <dbReference type="EMBL" id="MEJ1092251.1"/>
    </source>
</evidence>
<dbReference type="EMBL" id="JBBDGN010000010">
    <property type="protein sequence ID" value="MEJ1092251.1"/>
    <property type="molecule type" value="Genomic_DNA"/>
</dbReference>
<gene>
    <name evidence="2" type="ORF">WDU93_11170</name>
</gene>
<proteinExistence type="predicted"/>
<dbReference type="RefSeq" id="WP_337320610.1">
    <property type="nucleotide sequence ID" value="NZ_JBBDGN010000010.1"/>
</dbReference>
<evidence type="ECO:0000313" key="3">
    <source>
        <dbReference type="Proteomes" id="UP001366085"/>
    </source>
</evidence>
<protein>
    <submittedName>
        <fullName evidence="2">Uncharacterized protein</fullName>
    </submittedName>
</protein>
<accession>A0ABU8LMU9</accession>
<name>A0ABU8LMU9_9MICO</name>
<evidence type="ECO:0000256" key="1">
    <source>
        <dbReference type="SAM" id="SignalP"/>
    </source>
</evidence>
<reference evidence="2 3" key="1">
    <citation type="submission" date="2024-02" db="EMBL/GenBank/DDBJ databases">
        <authorList>
            <person name="Saticioglu I.B."/>
        </authorList>
    </citation>
    <scope>NUCLEOTIDE SEQUENCE [LARGE SCALE GENOMIC DNA]</scope>
    <source>
        <strain evidence="2 3">Mu-43</strain>
    </source>
</reference>
<dbReference type="PROSITE" id="PS51257">
    <property type="entry name" value="PROKAR_LIPOPROTEIN"/>
    <property type="match status" value="1"/>
</dbReference>
<sequence length="173" mass="17874">MTSRNPHRVAAAAIAAAATLVFTACTPSGPTYLAMGGDEGTLCIPAANNEEIALGETVKAESDVTVSSVELLDLAGLKTVESASVITLSDGATAIGAQPLRVLRDEVGGPWDERIPAESARLEAGQHYSVVVVVKLEGQTGTAQRMRVTYQTPEGLESTAEGTTAYELAPSCN</sequence>
<feature type="chain" id="PRO_5045137599" evidence="1">
    <location>
        <begin position="24"/>
        <end position="173"/>
    </location>
</feature>
<dbReference type="Proteomes" id="UP001366085">
    <property type="component" value="Unassembled WGS sequence"/>
</dbReference>
<comment type="caution">
    <text evidence="2">The sequence shown here is derived from an EMBL/GenBank/DDBJ whole genome shotgun (WGS) entry which is preliminary data.</text>
</comment>